<sequence length="494" mass="57161">MLLVQGEILQVDRQELLNATTVKVKDIWLGNALSLSDQEMQHDLGIPAGQAQIIIPHNAAFQTEDLDTYDSNCDDLSNAQAVLMANISNYGSDVISEAQQVSMILSMIEQMSEQIINHVNNWERANKDQNNESITAKLERYKERVKTFEQRLNIDLSCREKIIDSQIDDMIKEKLALKEKVDSLKQNLSKQIKEKECLLETFNVFQNKSKEKENKYLETKINLEKKIKELSNIVFKVEWKFPVNYLRSESYEECLNLDAEFSKSKQEYTDLLKKNSQLEKHRISLKVSMQLKQEVFQNDESCVYQNALEMPEYFKKNDLKAQLKDKDTAICKLEDTIKSLRKNNKEEIVDHDRCDLATINEELENSVAKLLSENERLCKEINHVKQVFKDQFDLIKQTCVLQKEQSDSLINKLNLKSGKNKDLKAQIQDKVFVITSLKNDLRKLKGKSTIDNAAQIPSAITVAPGMFKLDLEPLAPKLVHNRESHNYYLKHTQE</sequence>
<keyword evidence="1" id="KW-0175">Coiled coil</keyword>
<proteinExistence type="predicted"/>
<dbReference type="EMBL" id="BKCJ010002978">
    <property type="protein sequence ID" value="GEU52182.1"/>
    <property type="molecule type" value="Genomic_DNA"/>
</dbReference>
<organism evidence="2">
    <name type="scientific">Tanacetum cinerariifolium</name>
    <name type="common">Dalmatian daisy</name>
    <name type="synonym">Chrysanthemum cinerariifolium</name>
    <dbReference type="NCBI Taxonomy" id="118510"/>
    <lineage>
        <taxon>Eukaryota</taxon>
        <taxon>Viridiplantae</taxon>
        <taxon>Streptophyta</taxon>
        <taxon>Embryophyta</taxon>
        <taxon>Tracheophyta</taxon>
        <taxon>Spermatophyta</taxon>
        <taxon>Magnoliopsida</taxon>
        <taxon>eudicotyledons</taxon>
        <taxon>Gunneridae</taxon>
        <taxon>Pentapetalae</taxon>
        <taxon>asterids</taxon>
        <taxon>campanulids</taxon>
        <taxon>Asterales</taxon>
        <taxon>Asteraceae</taxon>
        <taxon>Asteroideae</taxon>
        <taxon>Anthemideae</taxon>
        <taxon>Anthemidinae</taxon>
        <taxon>Tanacetum</taxon>
    </lineage>
</organism>
<feature type="coiled-coil region" evidence="1">
    <location>
        <begin position="124"/>
        <end position="201"/>
    </location>
</feature>
<reference evidence="2" key="1">
    <citation type="journal article" date="2019" name="Sci. Rep.">
        <title>Draft genome of Tanacetum cinerariifolium, the natural source of mosquito coil.</title>
        <authorList>
            <person name="Yamashiro T."/>
            <person name="Shiraishi A."/>
            <person name="Satake H."/>
            <person name="Nakayama K."/>
        </authorList>
    </citation>
    <scope>NUCLEOTIDE SEQUENCE</scope>
</reference>
<protein>
    <submittedName>
        <fullName evidence="2">Uncharacterized protein</fullName>
    </submittedName>
</protein>
<name>A0A6L2KUA1_TANCI</name>
<gene>
    <name evidence="2" type="ORF">Tci_024160</name>
</gene>
<accession>A0A6L2KUA1</accession>
<evidence type="ECO:0000313" key="2">
    <source>
        <dbReference type="EMBL" id="GEU52182.1"/>
    </source>
</evidence>
<dbReference type="AlphaFoldDB" id="A0A6L2KUA1"/>
<comment type="caution">
    <text evidence="2">The sequence shown here is derived from an EMBL/GenBank/DDBJ whole genome shotgun (WGS) entry which is preliminary data.</text>
</comment>
<evidence type="ECO:0000256" key="1">
    <source>
        <dbReference type="SAM" id="Coils"/>
    </source>
</evidence>